<protein>
    <recommendedName>
        <fullName evidence="1">Glycosyltransferase 2-like domain-containing protein</fullName>
    </recommendedName>
</protein>
<dbReference type="InterPro" id="IPR050834">
    <property type="entry name" value="Glycosyltransf_2"/>
</dbReference>
<evidence type="ECO:0000259" key="1">
    <source>
        <dbReference type="Pfam" id="PF00535"/>
    </source>
</evidence>
<dbReference type="Gene3D" id="3.90.550.10">
    <property type="entry name" value="Spore Coat Polysaccharide Biosynthesis Protein SpsA, Chain A"/>
    <property type="match status" value="1"/>
</dbReference>
<dbReference type="InterPro" id="IPR001173">
    <property type="entry name" value="Glyco_trans_2-like"/>
</dbReference>
<sequence length="832" mass="92853">MSSTEDLWRAGMIQGYISRGAGRIAELESTALRGASVHMREILASGASQGTLGYAEIVRKVLEGSVSSYSLSADWLARLAGVCALQNTEPTDTEFATAALQLINHRRADWPTNRRQLLKLEAELLFEQDRFDELEKLFADHPEVRSFHFDYLVTDSRSPFLRGSHGLPLQRWLERFNRQFDDYDLAPVSLRPGDGIPFNRLTSVPEADAHGVGEEPGDPLVTVIMTAFQPEREDVLQSARSILEQTWQNLELLILDDASPADYAPMLDELETLDQRVRVIRLETNGGTYAARNIGITQARGQYVTGQDADDWSHPQRIEKQVRDLVQHPDQPGNQVYTVNMTEDLVRIRRGYLPYIPSAPTLMAPTQLLRELGGYLPARKAADNELRNRLAAYARKPVGLIKEPLIFMRILPDSLSRADFRPGWQHPARRAFWSAYKTWHARATPEQLRLTGGDVAPVHVPPRFTEPPAPGPKLDVVIAADWCEYGPEQISALEEIHQLLQAGLRVGVLHLDNALHLARYSRTHCAPIEELISTGQVQLVLADEDFHEVGLLLVRNPELLQFMPAGSTAFTPDRVAVVAEAAPRDASSKVKYLPAECARHAETYFGRRAQWVPSRARVRSSLEQLLPVEDLSALTYASPFVPGASRKRRSLASRRPVIGRWAGVTREDWPTHAAETLLRWPANEATDVRLYGDPAAAQRALGVRHLPANWVVFESVDASRSGFYRGVDFFVHYAQTPPSQPERAVLEAMASGSVVILPSAFETTYRGAALYAEADAVQPLIRRYSAEEELFEAQAARGVAFAQKYAWTAYADLIGQLAEQPQTTPDRETLAL</sequence>
<organism evidence="2 3">
    <name type="scientific">Nesterenkonia halotolerans</name>
    <dbReference type="NCBI Taxonomy" id="225325"/>
    <lineage>
        <taxon>Bacteria</taxon>
        <taxon>Bacillati</taxon>
        <taxon>Actinomycetota</taxon>
        <taxon>Actinomycetes</taxon>
        <taxon>Micrococcales</taxon>
        <taxon>Micrococcaceae</taxon>
        <taxon>Nesterenkonia</taxon>
    </lineage>
</organism>
<dbReference type="PANTHER" id="PTHR43685:SF11">
    <property type="entry name" value="GLYCOSYLTRANSFERASE TAGX-RELATED"/>
    <property type="match status" value="1"/>
</dbReference>
<gene>
    <name evidence="2" type="ORF">H4W26_002567</name>
</gene>
<dbReference type="InterPro" id="IPR029044">
    <property type="entry name" value="Nucleotide-diphossugar_trans"/>
</dbReference>
<dbReference type="Proteomes" id="UP000636579">
    <property type="component" value="Unassembled WGS sequence"/>
</dbReference>
<evidence type="ECO:0000313" key="3">
    <source>
        <dbReference type="Proteomes" id="UP000636579"/>
    </source>
</evidence>
<dbReference type="CDD" id="cd00761">
    <property type="entry name" value="Glyco_tranf_GTA_type"/>
    <property type="match status" value="1"/>
</dbReference>
<dbReference type="EMBL" id="JADBEE010000002">
    <property type="protein sequence ID" value="MBE1515775.1"/>
    <property type="molecule type" value="Genomic_DNA"/>
</dbReference>
<dbReference type="Pfam" id="PF00535">
    <property type="entry name" value="Glycos_transf_2"/>
    <property type="match status" value="1"/>
</dbReference>
<comment type="caution">
    <text evidence="2">The sequence shown here is derived from an EMBL/GenBank/DDBJ whole genome shotgun (WGS) entry which is preliminary data.</text>
</comment>
<proteinExistence type="predicted"/>
<reference evidence="2 3" key="1">
    <citation type="submission" date="2020-10" db="EMBL/GenBank/DDBJ databases">
        <title>Sequencing the genomes of 1000 actinobacteria strains.</title>
        <authorList>
            <person name="Klenk H.-P."/>
        </authorList>
    </citation>
    <scope>NUCLEOTIDE SEQUENCE [LARGE SCALE GENOMIC DNA]</scope>
    <source>
        <strain evidence="2 3">DSM 15474</strain>
    </source>
</reference>
<dbReference type="SUPFAM" id="SSF53448">
    <property type="entry name" value="Nucleotide-diphospho-sugar transferases"/>
    <property type="match status" value="1"/>
</dbReference>
<dbReference type="RefSeq" id="WP_192592569.1">
    <property type="nucleotide sequence ID" value="NZ_JADBEE010000002.1"/>
</dbReference>
<name>A0ABR9J9V6_9MICC</name>
<feature type="domain" description="Glycosyltransferase 2-like" evidence="1">
    <location>
        <begin position="222"/>
        <end position="344"/>
    </location>
</feature>
<keyword evidence="3" id="KW-1185">Reference proteome</keyword>
<accession>A0ABR9J9V6</accession>
<evidence type="ECO:0000313" key="2">
    <source>
        <dbReference type="EMBL" id="MBE1515775.1"/>
    </source>
</evidence>
<dbReference type="PANTHER" id="PTHR43685">
    <property type="entry name" value="GLYCOSYLTRANSFERASE"/>
    <property type="match status" value="1"/>
</dbReference>